<keyword evidence="2" id="KW-0597">Phosphoprotein</keyword>
<evidence type="ECO:0000259" key="4">
    <source>
        <dbReference type="PROSITE" id="PS50075"/>
    </source>
</evidence>
<keyword evidence="1" id="KW-0596">Phosphopantetheine</keyword>
<evidence type="ECO:0000256" key="1">
    <source>
        <dbReference type="ARBA" id="ARBA00022450"/>
    </source>
</evidence>
<evidence type="ECO:0000256" key="3">
    <source>
        <dbReference type="ARBA" id="ARBA00022598"/>
    </source>
</evidence>
<dbReference type="InterPro" id="IPR025110">
    <property type="entry name" value="AMP-bd_C"/>
</dbReference>
<name>A0A9P6MFE9_9FUNG</name>
<dbReference type="Gene3D" id="3.40.50.1820">
    <property type="entry name" value="alpha/beta hydrolase"/>
    <property type="match status" value="1"/>
</dbReference>
<dbReference type="SUPFAM" id="SSF47336">
    <property type="entry name" value="ACP-like"/>
    <property type="match status" value="1"/>
</dbReference>
<dbReference type="InterPro" id="IPR009081">
    <property type="entry name" value="PP-bd_ACP"/>
</dbReference>
<dbReference type="SUPFAM" id="SSF53474">
    <property type="entry name" value="alpha/beta-Hydrolases"/>
    <property type="match status" value="1"/>
</dbReference>
<organism evidence="5 6">
    <name type="scientific">Entomortierella chlamydospora</name>
    <dbReference type="NCBI Taxonomy" id="101097"/>
    <lineage>
        <taxon>Eukaryota</taxon>
        <taxon>Fungi</taxon>
        <taxon>Fungi incertae sedis</taxon>
        <taxon>Mucoromycota</taxon>
        <taxon>Mortierellomycotina</taxon>
        <taxon>Mortierellomycetes</taxon>
        <taxon>Mortierellales</taxon>
        <taxon>Mortierellaceae</taxon>
        <taxon>Entomortierella</taxon>
    </lineage>
</organism>
<dbReference type="EMBL" id="JAAAID010003743">
    <property type="protein sequence ID" value="KAF9996072.1"/>
    <property type="molecule type" value="Genomic_DNA"/>
</dbReference>
<dbReference type="PANTHER" id="PTHR45527">
    <property type="entry name" value="NONRIBOSOMAL PEPTIDE SYNTHETASE"/>
    <property type="match status" value="1"/>
</dbReference>
<feature type="non-terminal residue" evidence="5">
    <location>
        <position position="1"/>
    </location>
</feature>
<dbReference type="InterPro" id="IPR036736">
    <property type="entry name" value="ACP-like_sf"/>
</dbReference>
<dbReference type="GO" id="GO:0016874">
    <property type="term" value="F:ligase activity"/>
    <property type="evidence" value="ECO:0007669"/>
    <property type="project" value="UniProtKB-KW"/>
</dbReference>
<dbReference type="Pfam" id="PF13193">
    <property type="entry name" value="AMP-binding_C"/>
    <property type="match status" value="1"/>
</dbReference>
<accession>A0A9P6MFE9</accession>
<dbReference type="PANTHER" id="PTHR45527:SF14">
    <property type="entry name" value="PLIPASTATIN SYNTHASE SUBUNIT B"/>
    <property type="match status" value="1"/>
</dbReference>
<evidence type="ECO:0000256" key="2">
    <source>
        <dbReference type="ARBA" id="ARBA00022553"/>
    </source>
</evidence>
<dbReference type="InterPro" id="IPR029058">
    <property type="entry name" value="AB_hydrolase_fold"/>
</dbReference>
<dbReference type="FunFam" id="3.30.300.30:FF:000010">
    <property type="entry name" value="Enterobactin synthetase component F"/>
    <property type="match status" value="1"/>
</dbReference>
<dbReference type="GO" id="GO:0043041">
    <property type="term" value="P:amino acid activation for nonribosomal peptide biosynthetic process"/>
    <property type="evidence" value="ECO:0007669"/>
    <property type="project" value="TreeGrafter"/>
</dbReference>
<comment type="caution">
    <text evidence="5">The sequence shown here is derived from an EMBL/GenBank/DDBJ whole genome shotgun (WGS) entry which is preliminary data.</text>
</comment>
<dbReference type="PROSITE" id="PS50075">
    <property type="entry name" value="CARRIER"/>
    <property type="match status" value="1"/>
</dbReference>
<dbReference type="AlphaFoldDB" id="A0A9P6MFE9"/>
<dbReference type="InterPro" id="IPR042099">
    <property type="entry name" value="ANL_N_sf"/>
</dbReference>
<dbReference type="GO" id="GO:0044550">
    <property type="term" value="P:secondary metabolite biosynthetic process"/>
    <property type="evidence" value="ECO:0007669"/>
    <property type="project" value="TreeGrafter"/>
</dbReference>
<protein>
    <recommendedName>
        <fullName evidence="4">Carrier domain-containing protein</fullName>
    </recommendedName>
</protein>
<sequence>DGKSRMYKTGDLVRYLPDGNLIYVGRNDHQVKIRGYRIELGEIEARLYEHSIVREAVVVAIGDGSSKRLVAYIVADPTEDLAHTLRSHVSSKLPEYMVPVAFVRLDSLPLTPNGKLDHRALPEPDINSFVSQEYEVPQSEIECILASIWSDILKVDRVGRHDNFFILGGHSLLAVKMINQIRSRLGTSASLHALFEYPTLAEFAPRILQGGVIDKSALDVLLPLKPQGSRPPLFCVHPGVGLGWSYIALSKYLHSEQPIYALQARGMGKSAPLAASIEDMALDYIDQVRSVQPQGPYHLLGWSLGGAIAQCMAVQLERMGEGIALLAMMDTLPEISMLLHKHQLDMDEDEYIVKYLGIEDSLEGKIFLHQAQHVAKNNRDIFNRYSPSVYSGDMIFFWATHSNHLDPRSWAPFTLGTLEVHEVECKHEDMDKAENLAV</sequence>
<dbReference type="Pfam" id="PF00550">
    <property type="entry name" value="PP-binding"/>
    <property type="match status" value="1"/>
</dbReference>
<reference evidence="5" key="1">
    <citation type="journal article" date="2020" name="Fungal Divers.">
        <title>Resolving the Mortierellaceae phylogeny through synthesis of multi-gene phylogenetics and phylogenomics.</title>
        <authorList>
            <person name="Vandepol N."/>
            <person name="Liber J."/>
            <person name="Desiro A."/>
            <person name="Na H."/>
            <person name="Kennedy M."/>
            <person name="Barry K."/>
            <person name="Grigoriev I.V."/>
            <person name="Miller A.N."/>
            <person name="O'Donnell K."/>
            <person name="Stajich J.E."/>
            <person name="Bonito G."/>
        </authorList>
    </citation>
    <scope>NUCLEOTIDE SEQUENCE</scope>
    <source>
        <strain evidence="5">NRRL 2769</strain>
    </source>
</reference>
<dbReference type="InterPro" id="IPR045851">
    <property type="entry name" value="AMP-bd_C_sf"/>
</dbReference>
<keyword evidence="6" id="KW-1185">Reference proteome</keyword>
<feature type="domain" description="Carrier" evidence="4">
    <location>
        <begin position="136"/>
        <end position="211"/>
    </location>
</feature>
<dbReference type="Gene3D" id="3.40.50.12780">
    <property type="entry name" value="N-terminal domain of ligase-like"/>
    <property type="match status" value="1"/>
</dbReference>
<keyword evidence="3" id="KW-0436">Ligase</keyword>
<feature type="non-terminal residue" evidence="5">
    <location>
        <position position="438"/>
    </location>
</feature>
<dbReference type="GO" id="GO:0005829">
    <property type="term" value="C:cytosol"/>
    <property type="evidence" value="ECO:0007669"/>
    <property type="project" value="TreeGrafter"/>
</dbReference>
<dbReference type="Gene3D" id="3.30.300.30">
    <property type="match status" value="1"/>
</dbReference>
<proteinExistence type="predicted"/>
<dbReference type="GO" id="GO:0031177">
    <property type="term" value="F:phosphopantetheine binding"/>
    <property type="evidence" value="ECO:0007669"/>
    <property type="project" value="TreeGrafter"/>
</dbReference>
<dbReference type="SUPFAM" id="SSF56801">
    <property type="entry name" value="Acetyl-CoA synthetase-like"/>
    <property type="match status" value="1"/>
</dbReference>
<dbReference type="FunFam" id="1.10.1200.10:FF:000005">
    <property type="entry name" value="Nonribosomal peptide synthetase 1"/>
    <property type="match status" value="1"/>
</dbReference>
<dbReference type="InterPro" id="IPR001031">
    <property type="entry name" value="Thioesterase"/>
</dbReference>
<evidence type="ECO:0000313" key="5">
    <source>
        <dbReference type="EMBL" id="KAF9996072.1"/>
    </source>
</evidence>
<evidence type="ECO:0000313" key="6">
    <source>
        <dbReference type="Proteomes" id="UP000703661"/>
    </source>
</evidence>
<gene>
    <name evidence="5" type="ORF">BGZ80_007354</name>
</gene>
<dbReference type="Pfam" id="PF00975">
    <property type="entry name" value="Thioesterase"/>
    <property type="match status" value="1"/>
</dbReference>
<dbReference type="Proteomes" id="UP000703661">
    <property type="component" value="Unassembled WGS sequence"/>
</dbReference>